<feature type="region of interest" description="Disordered" evidence="1">
    <location>
        <begin position="99"/>
        <end position="126"/>
    </location>
</feature>
<name>A0A9Q1J1I6_SYNKA</name>
<comment type="caution">
    <text evidence="2">The sequence shown here is derived from an EMBL/GenBank/DDBJ whole genome shotgun (WGS) entry which is preliminary data.</text>
</comment>
<feature type="compositionally biased region" description="Polar residues" evidence="1">
    <location>
        <begin position="114"/>
        <end position="126"/>
    </location>
</feature>
<dbReference type="AlphaFoldDB" id="A0A9Q1J1I6"/>
<organism evidence="2 3">
    <name type="scientific">Synaphobranchus kaupii</name>
    <name type="common">Kaup's arrowtooth eel</name>
    <dbReference type="NCBI Taxonomy" id="118154"/>
    <lineage>
        <taxon>Eukaryota</taxon>
        <taxon>Metazoa</taxon>
        <taxon>Chordata</taxon>
        <taxon>Craniata</taxon>
        <taxon>Vertebrata</taxon>
        <taxon>Euteleostomi</taxon>
        <taxon>Actinopterygii</taxon>
        <taxon>Neopterygii</taxon>
        <taxon>Teleostei</taxon>
        <taxon>Anguilliformes</taxon>
        <taxon>Synaphobranchidae</taxon>
        <taxon>Synaphobranchus</taxon>
    </lineage>
</organism>
<accession>A0A9Q1J1I6</accession>
<dbReference type="Proteomes" id="UP001152622">
    <property type="component" value="Chromosome 5"/>
</dbReference>
<protein>
    <submittedName>
        <fullName evidence="2">Uncharacterized protein</fullName>
    </submittedName>
</protein>
<proteinExistence type="predicted"/>
<reference evidence="2" key="1">
    <citation type="journal article" date="2023" name="Science">
        <title>Genome structures resolve the early diversification of teleost fishes.</title>
        <authorList>
            <person name="Parey E."/>
            <person name="Louis A."/>
            <person name="Montfort J."/>
            <person name="Bouchez O."/>
            <person name="Roques C."/>
            <person name="Iampietro C."/>
            <person name="Lluch J."/>
            <person name="Castinel A."/>
            <person name="Donnadieu C."/>
            <person name="Desvignes T."/>
            <person name="Floi Bucao C."/>
            <person name="Jouanno E."/>
            <person name="Wen M."/>
            <person name="Mejri S."/>
            <person name="Dirks R."/>
            <person name="Jansen H."/>
            <person name="Henkel C."/>
            <person name="Chen W.J."/>
            <person name="Zahm M."/>
            <person name="Cabau C."/>
            <person name="Klopp C."/>
            <person name="Thompson A.W."/>
            <person name="Robinson-Rechavi M."/>
            <person name="Braasch I."/>
            <person name="Lecointre G."/>
            <person name="Bobe J."/>
            <person name="Postlethwait J.H."/>
            <person name="Berthelot C."/>
            <person name="Roest Crollius H."/>
            <person name="Guiguen Y."/>
        </authorList>
    </citation>
    <scope>NUCLEOTIDE SEQUENCE</scope>
    <source>
        <strain evidence="2">WJC10195</strain>
    </source>
</reference>
<keyword evidence="3" id="KW-1185">Reference proteome</keyword>
<evidence type="ECO:0000313" key="3">
    <source>
        <dbReference type="Proteomes" id="UP001152622"/>
    </source>
</evidence>
<gene>
    <name evidence="2" type="ORF">SKAU_G00179350</name>
</gene>
<evidence type="ECO:0000256" key="1">
    <source>
        <dbReference type="SAM" id="MobiDB-lite"/>
    </source>
</evidence>
<evidence type="ECO:0000313" key="2">
    <source>
        <dbReference type="EMBL" id="KAJ8361410.1"/>
    </source>
</evidence>
<sequence>MAFRDSSDDGGVFPAEPRIRSASVRQAALLAADVPDNSSLTDSQLQLQSECAGAGLDSSGIQFARCQETLSSPHENHIEQQGGISLNLCVYRRKDITSPCRSGESRVQSRRSARPSTSEPRTTSVPLISETRAVKSGLIKRHGELAVVKCFCTCSRWGERYEQ</sequence>
<dbReference type="EMBL" id="JAINUF010000005">
    <property type="protein sequence ID" value="KAJ8361410.1"/>
    <property type="molecule type" value="Genomic_DNA"/>
</dbReference>